<keyword evidence="2" id="KW-1185">Reference proteome</keyword>
<dbReference type="OrthoDB" id="2389233at2"/>
<reference evidence="2" key="1">
    <citation type="submission" date="2017-08" db="EMBL/GenBank/DDBJ databases">
        <authorList>
            <person name="Varghese N."/>
            <person name="Submissions S."/>
        </authorList>
    </citation>
    <scope>NUCLEOTIDE SEQUENCE [LARGE SCALE GENOMIC DNA]</scope>
    <source>
        <strain evidence="2">DSM 23173</strain>
    </source>
</reference>
<dbReference type="Proteomes" id="UP000219412">
    <property type="component" value="Unassembled WGS sequence"/>
</dbReference>
<proteinExistence type="predicted"/>
<evidence type="ECO:0000313" key="2">
    <source>
        <dbReference type="Proteomes" id="UP000219412"/>
    </source>
</evidence>
<organism evidence="1 2">
    <name type="scientific">Salinicoccus kekensis</name>
    <dbReference type="NCBI Taxonomy" id="714307"/>
    <lineage>
        <taxon>Bacteria</taxon>
        <taxon>Bacillati</taxon>
        <taxon>Bacillota</taxon>
        <taxon>Bacilli</taxon>
        <taxon>Bacillales</taxon>
        <taxon>Staphylococcaceae</taxon>
        <taxon>Salinicoccus</taxon>
    </lineage>
</organism>
<dbReference type="AlphaFoldDB" id="A0A285UL90"/>
<dbReference type="EMBL" id="OBQF01000002">
    <property type="protein sequence ID" value="SOC41011.1"/>
    <property type="molecule type" value="Genomic_DNA"/>
</dbReference>
<name>A0A285UL90_9STAP</name>
<dbReference type="RefSeq" id="WP_097040146.1">
    <property type="nucleotide sequence ID" value="NZ_OBQF01000002.1"/>
</dbReference>
<evidence type="ECO:0000313" key="1">
    <source>
        <dbReference type="EMBL" id="SOC41011.1"/>
    </source>
</evidence>
<accession>A0A285UL90</accession>
<gene>
    <name evidence="1" type="ORF">SAMN05878391_1215</name>
</gene>
<dbReference type="SUPFAM" id="SSF55961">
    <property type="entry name" value="Bet v1-like"/>
    <property type="match status" value="1"/>
</dbReference>
<sequence length="145" mass="16790">MEIYNYQKWDVSATPEEVFEFINDDRKLQEVFGIIDRIEYSTNEKREEGAKFLTTLSVKGKTYRFRSEVVEYADDRKIAVRSRFRQADVITHFTVVPNNGGVDISVRSELRNAKTRAKVLAGAMKPVIGLIMNRSMDKLVDHIEK</sequence>
<dbReference type="InterPro" id="IPR019587">
    <property type="entry name" value="Polyketide_cyclase/dehydratase"/>
</dbReference>
<protein>
    <submittedName>
        <fullName evidence="1">Carbon monoxide dehydrogenase subunit G</fullName>
    </submittedName>
</protein>
<dbReference type="InterPro" id="IPR023393">
    <property type="entry name" value="START-like_dom_sf"/>
</dbReference>
<dbReference type="CDD" id="cd07812">
    <property type="entry name" value="SRPBCC"/>
    <property type="match status" value="1"/>
</dbReference>
<dbReference type="Pfam" id="PF10604">
    <property type="entry name" value="Polyketide_cyc2"/>
    <property type="match status" value="1"/>
</dbReference>
<dbReference type="Gene3D" id="3.30.530.20">
    <property type="match status" value="1"/>
</dbReference>